<dbReference type="EMBL" id="ADLV01000059">
    <property type="protein sequence ID" value="EGJ99480.1"/>
    <property type="molecule type" value="Genomic_DNA"/>
</dbReference>
<dbReference type="RefSeq" id="WP_006801668.1">
    <property type="nucleotide sequence ID" value="NZ_GL891997.1"/>
</dbReference>
<keyword evidence="2" id="KW-1185">Reference proteome</keyword>
<protein>
    <submittedName>
        <fullName evidence="1">Uncharacterized protein</fullName>
    </submittedName>
</protein>
<reference evidence="1 2" key="1">
    <citation type="submission" date="2011-04" db="EMBL/GenBank/DDBJ databases">
        <title>The Genome Sequence of Dysgonomonas gadei ATCC BAA-286.</title>
        <authorList>
            <consortium name="The Broad Institute Genome Sequencing Platform"/>
            <person name="Earl A."/>
            <person name="Ward D."/>
            <person name="Feldgarden M."/>
            <person name="Gevers D."/>
            <person name="Pudlo N."/>
            <person name="Martens E."/>
            <person name="Allen-Vercoe E."/>
            <person name="Young S.K."/>
            <person name="Zeng Q."/>
            <person name="Gargeya S."/>
            <person name="Fitzgerald M."/>
            <person name="Haas B."/>
            <person name="Abouelleil A."/>
            <person name="Alvarado L."/>
            <person name="Arachchi H.M."/>
            <person name="Berlin A."/>
            <person name="Brown A."/>
            <person name="Chapman S.B."/>
            <person name="Chen Z."/>
            <person name="Dunbar C."/>
            <person name="Freedman E."/>
            <person name="Gearin G."/>
            <person name="Gellesch M."/>
            <person name="Goldberg J."/>
            <person name="Griggs A."/>
            <person name="Gujja S."/>
            <person name="Heiman D."/>
            <person name="Howarth C."/>
            <person name="Larson L."/>
            <person name="Lui A."/>
            <person name="MacDonald P.J.P."/>
            <person name="Mehta T."/>
            <person name="Montmayeur A."/>
            <person name="Murphy C."/>
            <person name="Neiman D."/>
            <person name="Pearson M."/>
            <person name="Priest M."/>
            <person name="Roberts A."/>
            <person name="Saif S."/>
            <person name="Shea T."/>
            <person name="Shenoy N."/>
            <person name="Sisk P."/>
            <person name="Stolte C."/>
            <person name="Sykes S."/>
            <person name="Yandava C."/>
            <person name="Wortman J."/>
            <person name="Nusbaum C."/>
            <person name="Birren B."/>
        </authorList>
    </citation>
    <scope>NUCLEOTIDE SEQUENCE [LARGE SCALE GENOMIC DNA]</scope>
    <source>
        <strain evidence="1 2">ATCC BAA-286</strain>
    </source>
</reference>
<proteinExistence type="predicted"/>
<evidence type="ECO:0000313" key="2">
    <source>
        <dbReference type="Proteomes" id="UP000004913"/>
    </source>
</evidence>
<comment type="caution">
    <text evidence="1">The sequence shown here is derived from an EMBL/GenBank/DDBJ whole genome shotgun (WGS) entry which is preliminary data.</text>
</comment>
<sequence length="139" mass="15372">MSTSEEVSKKSCGGLTRSEVANLLQPIIKLHNIEVKDDRFEFPCVYASAGVPESELSNDTETTVILFEHITSISPFKVRFEVLLQCGELYVFSTTDSTRTHINTYGGDENIKLEKPTTAQDIAGNIWDGLEKTLASGKK</sequence>
<name>F5J465_9BACT</name>
<organism evidence="1 2">
    <name type="scientific">Dysgonomonas gadei ATCC BAA-286</name>
    <dbReference type="NCBI Taxonomy" id="742766"/>
    <lineage>
        <taxon>Bacteria</taxon>
        <taxon>Pseudomonadati</taxon>
        <taxon>Bacteroidota</taxon>
        <taxon>Bacteroidia</taxon>
        <taxon>Bacteroidales</taxon>
        <taxon>Dysgonomonadaceae</taxon>
        <taxon>Dysgonomonas</taxon>
    </lineage>
</organism>
<gene>
    <name evidence="1" type="ORF">HMPREF9455_04132</name>
</gene>
<evidence type="ECO:0000313" key="1">
    <source>
        <dbReference type="EMBL" id="EGJ99480.1"/>
    </source>
</evidence>
<dbReference type="Proteomes" id="UP000004913">
    <property type="component" value="Unassembled WGS sequence"/>
</dbReference>
<dbReference type="AlphaFoldDB" id="F5J465"/>
<accession>F5J465</accession>
<dbReference type="HOGENOM" id="CLU_1841967_0_0_10"/>